<protein>
    <recommendedName>
        <fullName evidence="6">Terpene synthase</fullName>
        <ecNumber evidence="6">4.2.3.-</ecNumber>
    </recommendedName>
</protein>
<dbReference type="AlphaFoldDB" id="A0A9P5TY45"/>
<dbReference type="EC" id="4.2.3.-" evidence="6"/>
<keyword evidence="3 6" id="KW-0479">Metal-binding</keyword>
<evidence type="ECO:0000256" key="2">
    <source>
        <dbReference type="ARBA" id="ARBA00006333"/>
    </source>
</evidence>
<dbReference type="PANTHER" id="PTHR35201">
    <property type="entry name" value="TERPENE SYNTHASE"/>
    <property type="match status" value="1"/>
</dbReference>
<evidence type="ECO:0000256" key="6">
    <source>
        <dbReference type="RuleBase" id="RU366034"/>
    </source>
</evidence>
<keyword evidence="8" id="KW-1185">Reference proteome</keyword>
<evidence type="ECO:0000256" key="4">
    <source>
        <dbReference type="ARBA" id="ARBA00022842"/>
    </source>
</evidence>
<evidence type="ECO:0000256" key="5">
    <source>
        <dbReference type="ARBA" id="ARBA00023239"/>
    </source>
</evidence>
<comment type="caution">
    <text evidence="7">The sequence shown here is derived from an EMBL/GenBank/DDBJ whole genome shotgun (WGS) entry which is preliminary data.</text>
</comment>
<accession>A0A9P5TY45</accession>
<evidence type="ECO:0000313" key="7">
    <source>
        <dbReference type="EMBL" id="KAF9058937.1"/>
    </source>
</evidence>
<dbReference type="Pfam" id="PF19086">
    <property type="entry name" value="Terpene_syn_C_2"/>
    <property type="match status" value="1"/>
</dbReference>
<evidence type="ECO:0000256" key="3">
    <source>
        <dbReference type="ARBA" id="ARBA00022723"/>
    </source>
</evidence>
<evidence type="ECO:0000256" key="1">
    <source>
        <dbReference type="ARBA" id="ARBA00001946"/>
    </source>
</evidence>
<dbReference type="SFLD" id="SFLDG01020">
    <property type="entry name" value="Terpene_Cyclase_Like_2"/>
    <property type="match status" value="1"/>
</dbReference>
<dbReference type="SUPFAM" id="SSF48576">
    <property type="entry name" value="Terpenoid synthases"/>
    <property type="match status" value="1"/>
</dbReference>
<reference evidence="7" key="1">
    <citation type="submission" date="2020-11" db="EMBL/GenBank/DDBJ databases">
        <authorList>
            <consortium name="DOE Joint Genome Institute"/>
            <person name="Ahrendt S."/>
            <person name="Riley R."/>
            <person name="Andreopoulos W."/>
            <person name="Labutti K."/>
            <person name="Pangilinan J."/>
            <person name="Ruiz-Duenas F.J."/>
            <person name="Barrasa J.M."/>
            <person name="Sanchez-Garcia M."/>
            <person name="Camarero S."/>
            <person name="Miyauchi S."/>
            <person name="Serrano A."/>
            <person name="Linde D."/>
            <person name="Babiker R."/>
            <person name="Drula E."/>
            <person name="Ayuso-Fernandez I."/>
            <person name="Pacheco R."/>
            <person name="Padilla G."/>
            <person name="Ferreira P."/>
            <person name="Barriuso J."/>
            <person name="Kellner H."/>
            <person name="Castanera R."/>
            <person name="Alfaro M."/>
            <person name="Ramirez L."/>
            <person name="Pisabarro A.G."/>
            <person name="Kuo A."/>
            <person name="Tritt A."/>
            <person name="Lipzen A."/>
            <person name="He G."/>
            <person name="Yan M."/>
            <person name="Ng V."/>
            <person name="Cullen D."/>
            <person name="Martin F."/>
            <person name="Rosso M.-N."/>
            <person name="Henrissat B."/>
            <person name="Hibbett D."/>
            <person name="Martinez A.T."/>
            <person name="Grigoriev I.V."/>
        </authorList>
    </citation>
    <scope>NUCLEOTIDE SEQUENCE</scope>
    <source>
        <strain evidence="7">AH 40177</strain>
    </source>
</reference>
<sequence>MSVTQLVQQQPCTRVAQQTSSIPVHIPDMFVLFLSGAPELNPHYEVVRNDSEAWICNECSFDKRSERILKKTGFSYFCSIAAPDALPEELRTVCDWGNWVFPFDDEFDNGGLKDDPERAQELVDRLLAGMVDNEEPSTYEENSLVRVHNSIWDRIRRASPPGVRHRFAKAMTDYCNGSIEQVRACSSGQASSMEAMLAMRRKSVGASPLFALVEYAHKLNLPDFVFETWSIKEVERIGNDLVLLQNDILSYCKEEKEGVAHNLVATCRHSGMSAQMAFNYVGNMLVSRYRDWYLALAELPSWGEQIDYEVQEYIRGVTNVVRANLNWSFHSRRYFGKASEAIRETRRVTVQSQIADIRLNM</sequence>
<dbReference type="EMBL" id="JADNRY010000336">
    <property type="protein sequence ID" value="KAF9058937.1"/>
    <property type="molecule type" value="Genomic_DNA"/>
</dbReference>
<dbReference type="Gene3D" id="1.10.600.10">
    <property type="entry name" value="Farnesyl Diphosphate Synthase"/>
    <property type="match status" value="1"/>
</dbReference>
<dbReference type="SFLD" id="SFLDS00005">
    <property type="entry name" value="Isoprenoid_Synthase_Type_I"/>
    <property type="match status" value="1"/>
</dbReference>
<keyword evidence="5 6" id="KW-0456">Lyase</keyword>
<dbReference type="GO" id="GO:0010333">
    <property type="term" value="F:terpene synthase activity"/>
    <property type="evidence" value="ECO:0007669"/>
    <property type="project" value="InterPro"/>
</dbReference>
<keyword evidence="4 6" id="KW-0460">Magnesium</keyword>
<dbReference type="GO" id="GO:0046872">
    <property type="term" value="F:metal ion binding"/>
    <property type="evidence" value="ECO:0007669"/>
    <property type="project" value="UniProtKB-KW"/>
</dbReference>
<comment type="similarity">
    <text evidence="2 6">Belongs to the terpene synthase family.</text>
</comment>
<dbReference type="InterPro" id="IPR008949">
    <property type="entry name" value="Isoprenoid_synthase_dom_sf"/>
</dbReference>
<dbReference type="OrthoDB" id="6486656at2759"/>
<dbReference type="GO" id="GO:0008299">
    <property type="term" value="P:isoprenoid biosynthetic process"/>
    <property type="evidence" value="ECO:0007669"/>
    <property type="project" value="UniProtKB-ARBA"/>
</dbReference>
<comment type="cofactor">
    <cofactor evidence="1 6">
        <name>Mg(2+)</name>
        <dbReference type="ChEBI" id="CHEBI:18420"/>
    </cofactor>
</comment>
<dbReference type="InterPro" id="IPR034686">
    <property type="entry name" value="Terpene_cyclase-like_2"/>
</dbReference>
<organism evidence="7 8">
    <name type="scientific">Rhodocollybia butyracea</name>
    <dbReference type="NCBI Taxonomy" id="206335"/>
    <lineage>
        <taxon>Eukaryota</taxon>
        <taxon>Fungi</taxon>
        <taxon>Dikarya</taxon>
        <taxon>Basidiomycota</taxon>
        <taxon>Agaricomycotina</taxon>
        <taxon>Agaricomycetes</taxon>
        <taxon>Agaricomycetidae</taxon>
        <taxon>Agaricales</taxon>
        <taxon>Marasmiineae</taxon>
        <taxon>Omphalotaceae</taxon>
        <taxon>Rhodocollybia</taxon>
    </lineage>
</organism>
<dbReference type="PANTHER" id="PTHR35201:SF4">
    <property type="entry name" value="BETA-PINACENE SYNTHASE-RELATED"/>
    <property type="match status" value="1"/>
</dbReference>
<name>A0A9P5TY45_9AGAR</name>
<evidence type="ECO:0000313" key="8">
    <source>
        <dbReference type="Proteomes" id="UP000772434"/>
    </source>
</evidence>
<dbReference type="Proteomes" id="UP000772434">
    <property type="component" value="Unassembled WGS sequence"/>
</dbReference>
<gene>
    <name evidence="7" type="ORF">BDP27DRAFT_1342445</name>
</gene>
<proteinExistence type="inferred from homology"/>